<dbReference type="Proteomes" id="UP000292884">
    <property type="component" value="Unassembled WGS sequence"/>
</dbReference>
<evidence type="ECO:0000313" key="1">
    <source>
        <dbReference type="EMBL" id="TCC92417.1"/>
    </source>
</evidence>
<dbReference type="EMBL" id="SJSK01000002">
    <property type="protein sequence ID" value="TCC92417.1"/>
    <property type="molecule type" value="Genomic_DNA"/>
</dbReference>
<sequence length="144" mass="16717">MIETILFICTVLGTLVAIITYQKTFHKRPTDEIENLISRYAFAKELNEKVLLKLQQYASENQSASQHFMQGITFQKGINILNEAKAQIFNAENDQIFKDVNQMKIYGKQGENMLRTIEAHITHVCEVQTHFNFYFEPENKGIIN</sequence>
<dbReference type="AlphaFoldDB" id="A0A4R0MZJ7"/>
<gene>
    <name evidence="1" type="ORF">EZ428_11905</name>
</gene>
<proteinExistence type="predicted"/>
<protein>
    <submittedName>
        <fullName evidence="1">Uncharacterized protein</fullName>
    </submittedName>
</protein>
<name>A0A4R0MZJ7_9SPHI</name>
<comment type="caution">
    <text evidence="1">The sequence shown here is derived from an EMBL/GenBank/DDBJ whole genome shotgun (WGS) entry which is preliminary data.</text>
</comment>
<organism evidence="1 2">
    <name type="scientific">Pedobacter frigiditerrae</name>
    <dbReference type="NCBI Taxonomy" id="2530452"/>
    <lineage>
        <taxon>Bacteria</taxon>
        <taxon>Pseudomonadati</taxon>
        <taxon>Bacteroidota</taxon>
        <taxon>Sphingobacteriia</taxon>
        <taxon>Sphingobacteriales</taxon>
        <taxon>Sphingobacteriaceae</taxon>
        <taxon>Pedobacter</taxon>
    </lineage>
</organism>
<dbReference type="RefSeq" id="WP_131553354.1">
    <property type="nucleotide sequence ID" value="NZ_SJSK01000002.1"/>
</dbReference>
<dbReference type="OrthoDB" id="1361235at2"/>
<keyword evidence="2" id="KW-1185">Reference proteome</keyword>
<evidence type="ECO:0000313" key="2">
    <source>
        <dbReference type="Proteomes" id="UP000292884"/>
    </source>
</evidence>
<accession>A0A4R0MZJ7</accession>
<reference evidence="1 2" key="1">
    <citation type="submission" date="2019-02" db="EMBL/GenBank/DDBJ databases">
        <title>Pedobacter sp. RP-1-13 sp. nov., isolated from Arctic soil.</title>
        <authorList>
            <person name="Dahal R.H."/>
        </authorList>
    </citation>
    <scope>NUCLEOTIDE SEQUENCE [LARGE SCALE GENOMIC DNA]</scope>
    <source>
        <strain evidence="1 2">RP-1-13</strain>
    </source>
</reference>